<comment type="caution">
    <text evidence="2">The sequence shown here is derived from an EMBL/GenBank/DDBJ whole genome shotgun (WGS) entry which is preliminary data.</text>
</comment>
<dbReference type="Proteomes" id="UP001202328">
    <property type="component" value="Unassembled WGS sequence"/>
</dbReference>
<proteinExistence type="predicted"/>
<feature type="non-terminal residue" evidence="2">
    <location>
        <position position="1"/>
    </location>
</feature>
<protein>
    <submittedName>
        <fullName evidence="2">Uncharacterized protein</fullName>
    </submittedName>
</protein>
<gene>
    <name evidence="2" type="ORF">MKW98_015406</name>
</gene>
<accession>A0AAD4RY91</accession>
<feature type="compositionally biased region" description="Acidic residues" evidence="1">
    <location>
        <begin position="48"/>
        <end position="57"/>
    </location>
</feature>
<feature type="compositionally biased region" description="Basic and acidic residues" evidence="1">
    <location>
        <begin position="29"/>
        <end position="39"/>
    </location>
</feature>
<evidence type="ECO:0000313" key="3">
    <source>
        <dbReference type="Proteomes" id="UP001202328"/>
    </source>
</evidence>
<dbReference type="AlphaFoldDB" id="A0AAD4RY91"/>
<reference evidence="2" key="1">
    <citation type="submission" date="2022-04" db="EMBL/GenBank/DDBJ databases">
        <title>A functionally conserved STORR gene fusion in Papaver species that diverged 16.8 million years ago.</title>
        <authorList>
            <person name="Catania T."/>
        </authorList>
    </citation>
    <scope>NUCLEOTIDE SEQUENCE</scope>
    <source>
        <strain evidence="2">S-188037</strain>
    </source>
</reference>
<keyword evidence="3" id="KW-1185">Reference proteome</keyword>
<name>A0AAD4RY91_9MAGN</name>
<evidence type="ECO:0000313" key="2">
    <source>
        <dbReference type="EMBL" id="KAI3842739.1"/>
    </source>
</evidence>
<sequence>TFFKTVFVFKLHQVTMTRLPLAGIGPLSEGDHSPNEGHVSEPLTEALQENDDTEVDMSQESTVGDHLVPIQFMFNPYG</sequence>
<evidence type="ECO:0000256" key="1">
    <source>
        <dbReference type="SAM" id="MobiDB-lite"/>
    </source>
</evidence>
<organism evidence="2 3">
    <name type="scientific">Papaver atlanticum</name>
    <dbReference type="NCBI Taxonomy" id="357466"/>
    <lineage>
        <taxon>Eukaryota</taxon>
        <taxon>Viridiplantae</taxon>
        <taxon>Streptophyta</taxon>
        <taxon>Embryophyta</taxon>
        <taxon>Tracheophyta</taxon>
        <taxon>Spermatophyta</taxon>
        <taxon>Magnoliopsida</taxon>
        <taxon>Ranunculales</taxon>
        <taxon>Papaveraceae</taxon>
        <taxon>Papaveroideae</taxon>
        <taxon>Papaver</taxon>
    </lineage>
</organism>
<feature type="region of interest" description="Disordered" evidence="1">
    <location>
        <begin position="25"/>
        <end position="61"/>
    </location>
</feature>
<dbReference type="EMBL" id="JAJJMB010017052">
    <property type="protein sequence ID" value="KAI3842739.1"/>
    <property type="molecule type" value="Genomic_DNA"/>
</dbReference>